<organism evidence="8 9">
    <name type="scientific">Cellvibrio polysaccharolyticus</name>
    <dbReference type="NCBI Taxonomy" id="2082724"/>
    <lineage>
        <taxon>Bacteria</taxon>
        <taxon>Pseudomonadati</taxon>
        <taxon>Pseudomonadota</taxon>
        <taxon>Gammaproteobacteria</taxon>
        <taxon>Cellvibrionales</taxon>
        <taxon>Cellvibrionaceae</taxon>
        <taxon>Cellvibrio</taxon>
    </lineage>
</organism>
<feature type="transmembrane region" description="Helical" evidence="7">
    <location>
        <begin position="315"/>
        <end position="340"/>
    </location>
</feature>
<keyword evidence="3 7" id="KW-0812">Transmembrane</keyword>
<gene>
    <name evidence="8" type="ORF">C4F51_06110</name>
</gene>
<feature type="transmembrane region" description="Helical" evidence="7">
    <location>
        <begin position="62"/>
        <end position="85"/>
    </location>
</feature>
<dbReference type="GO" id="GO:0016020">
    <property type="term" value="C:membrane"/>
    <property type="evidence" value="ECO:0007669"/>
    <property type="project" value="UniProtKB-SubCell"/>
</dbReference>
<sequence>MHDKLEIRAFLLFLVLVTIAFFWVLKPFFGAVFWACAITVIFHPLNQRLLRKFKGRRNLTALATLLLCILVVILPVIFIVSSVVAEGVSLYEKLQSGEVNPAVYIEQVRSAFPLLEQTLERFNIELDNLTDQAGDAAIASGKFLAQHTFSIGQNAFSFLINIALMLYMTFFFLRDGDKLVNLLIRALPLGDARERQLFTKFAEVTRATIKGNLVVAIVQGSLGGLIFWLLNIQAAILWGVLMAFLSLLPAVGASLVWIPFAVYLLATDQVTNGLILIAFGAIVIGLVDNILRPILVGRDTRMPDYLILLTTLGGIALFGISGFVMGPVIAALFIAFWGIFMHEFQRKEPEPAAPAPEEAGPPLPPPGAI</sequence>
<dbReference type="EMBL" id="PRDL01000001">
    <property type="protein sequence ID" value="MBE8716763.1"/>
    <property type="molecule type" value="Genomic_DNA"/>
</dbReference>
<dbReference type="PANTHER" id="PTHR21716:SF4">
    <property type="entry name" value="TRANSMEMBRANE PROTEIN 245"/>
    <property type="match status" value="1"/>
</dbReference>
<evidence type="ECO:0000313" key="9">
    <source>
        <dbReference type="Proteomes" id="UP000652567"/>
    </source>
</evidence>
<protein>
    <submittedName>
        <fullName evidence="8">AI-2E family transporter</fullName>
    </submittedName>
</protein>
<comment type="similarity">
    <text evidence="2">Belongs to the autoinducer-2 exporter (AI-2E) (TC 2.A.86) family.</text>
</comment>
<dbReference type="InterPro" id="IPR002549">
    <property type="entry name" value="AI-2E-like"/>
</dbReference>
<feature type="transmembrane region" description="Helical" evidence="7">
    <location>
        <begin position="31"/>
        <end position="50"/>
    </location>
</feature>
<evidence type="ECO:0000256" key="7">
    <source>
        <dbReference type="SAM" id="Phobius"/>
    </source>
</evidence>
<accession>A0A928V2U4</accession>
<dbReference type="AlphaFoldDB" id="A0A928V2U4"/>
<name>A0A928V2U4_9GAMM</name>
<feature type="transmembrane region" description="Helical" evidence="7">
    <location>
        <begin position="155"/>
        <end position="173"/>
    </location>
</feature>
<evidence type="ECO:0000256" key="3">
    <source>
        <dbReference type="ARBA" id="ARBA00022692"/>
    </source>
</evidence>
<evidence type="ECO:0000256" key="2">
    <source>
        <dbReference type="ARBA" id="ARBA00009773"/>
    </source>
</evidence>
<dbReference type="RefSeq" id="WP_193908089.1">
    <property type="nucleotide sequence ID" value="NZ_PRDL01000001.1"/>
</dbReference>
<evidence type="ECO:0000313" key="8">
    <source>
        <dbReference type="EMBL" id="MBE8716763.1"/>
    </source>
</evidence>
<keyword evidence="4 7" id="KW-1133">Transmembrane helix</keyword>
<evidence type="ECO:0000256" key="6">
    <source>
        <dbReference type="SAM" id="MobiDB-lite"/>
    </source>
</evidence>
<feature type="transmembrane region" description="Helical" evidence="7">
    <location>
        <begin position="273"/>
        <end position="295"/>
    </location>
</feature>
<feature type="region of interest" description="Disordered" evidence="6">
    <location>
        <begin position="349"/>
        <end position="369"/>
    </location>
</feature>
<dbReference type="Proteomes" id="UP000652567">
    <property type="component" value="Unassembled WGS sequence"/>
</dbReference>
<evidence type="ECO:0000256" key="5">
    <source>
        <dbReference type="ARBA" id="ARBA00023136"/>
    </source>
</evidence>
<feature type="transmembrane region" description="Helical" evidence="7">
    <location>
        <begin position="7"/>
        <end position="25"/>
    </location>
</feature>
<feature type="transmembrane region" description="Helical" evidence="7">
    <location>
        <begin position="213"/>
        <end position="230"/>
    </location>
</feature>
<dbReference type="PANTHER" id="PTHR21716">
    <property type="entry name" value="TRANSMEMBRANE PROTEIN"/>
    <property type="match status" value="1"/>
</dbReference>
<evidence type="ECO:0000256" key="4">
    <source>
        <dbReference type="ARBA" id="ARBA00022989"/>
    </source>
</evidence>
<evidence type="ECO:0000256" key="1">
    <source>
        <dbReference type="ARBA" id="ARBA00004141"/>
    </source>
</evidence>
<comment type="subcellular location">
    <subcellularLocation>
        <location evidence="1">Membrane</location>
        <topology evidence="1">Multi-pass membrane protein</topology>
    </subcellularLocation>
</comment>
<keyword evidence="9" id="KW-1185">Reference proteome</keyword>
<feature type="compositionally biased region" description="Pro residues" evidence="6">
    <location>
        <begin position="351"/>
        <end position="369"/>
    </location>
</feature>
<proteinExistence type="inferred from homology"/>
<comment type="caution">
    <text evidence="8">The sequence shown here is derived from an EMBL/GenBank/DDBJ whole genome shotgun (WGS) entry which is preliminary data.</text>
</comment>
<keyword evidence="5 7" id="KW-0472">Membrane</keyword>
<feature type="transmembrane region" description="Helical" evidence="7">
    <location>
        <begin position="236"/>
        <end position="266"/>
    </location>
</feature>
<reference evidence="8" key="1">
    <citation type="submission" date="2018-07" db="EMBL/GenBank/DDBJ databases">
        <title>Genome assembly of strain Ka43.</title>
        <authorList>
            <person name="Kukolya J."/>
            <person name="Nagy I."/>
            <person name="Horvath B."/>
            <person name="Toth A."/>
        </authorList>
    </citation>
    <scope>NUCLEOTIDE SEQUENCE</scope>
    <source>
        <strain evidence="8">KB43</strain>
    </source>
</reference>
<dbReference type="Pfam" id="PF01594">
    <property type="entry name" value="AI-2E_transport"/>
    <property type="match status" value="1"/>
</dbReference>